<feature type="repeat" description="TPR" evidence="1">
    <location>
        <begin position="56"/>
        <end position="89"/>
    </location>
</feature>
<evidence type="ECO:0000256" key="1">
    <source>
        <dbReference type="PROSITE-ProRule" id="PRU00339"/>
    </source>
</evidence>
<name>A0A6M1SQG0_9BACT</name>
<evidence type="ECO:0000313" key="3">
    <source>
        <dbReference type="Proteomes" id="UP000473278"/>
    </source>
</evidence>
<dbReference type="RefSeq" id="WP_165143162.1">
    <property type="nucleotide sequence ID" value="NZ_JAALLT010000004.1"/>
</dbReference>
<keyword evidence="3" id="KW-1185">Reference proteome</keyword>
<dbReference type="SUPFAM" id="SSF48452">
    <property type="entry name" value="TPR-like"/>
    <property type="match status" value="1"/>
</dbReference>
<dbReference type="InterPro" id="IPR011990">
    <property type="entry name" value="TPR-like_helical_dom_sf"/>
</dbReference>
<evidence type="ECO:0000313" key="2">
    <source>
        <dbReference type="EMBL" id="NGP77611.1"/>
    </source>
</evidence>
<dbReference type="EMBL" id="JAALLT010000004">
    <property type="protein sequence ID" value="NGP77611.1"/>
    <property type="molecule type" value="Genomic_DNA"/>
</dbReference>
<gene>
    <name evidence="2" type="ORF">G3570_13260</name>
</gene>
<proteinExistence type="predicted"/>
<comment type="caution">
    <text evidence="2">The sequence shown here is derived from an EMBL/GenBank/DDBJ whole genome shotgun (WGS) entry which is preliminary data.</text>
</comment>
<accession>A0A6M1SQG0</accession>
<dbReference type="AlphaFoldDB" id="A0A6M1SQG0"/>
<keyword evidence="1" id="KW-0802">TPR repeat</keyword>
<dbReference type="Gene3D" id="1.25.40.10">
    <property type="entry name" value="Tetratricopeptide repeat domain"/>
    <property type="match status" value="1"/>
</dbReference>
<reference evidence="2 3" key="1">
    <citation type="submission" date="2020-02" db="EMBL/GenBank/DDBJ databases">
        <title>Balneolaceae bacterium YR4-1, complete genome.</title>
        <authorList>
            <person name="Li Y."/>
            <person name="Wu S."/>
        </authorList>
    </citation>
    <scope>NUCLEOTIDE SEQUENCE [LARGE SCALE GENOMIC DNA]</scope>
    <source>
        <strain evidence="2 3">YR4-1</strain>
    </source>
</reference>
<dbReference type="InterPro" id="IPR019734">
    <property type="entry name" value="TPR_rpt"/>
</dbReference>
<dbReference type="Proteomes" id="UP000473278">
    <property type="component" value="Unassembled WGS sequence"/>
</dbReference>
<organism evidence="2 3">
    <name type="scientific">Halalkalibaculum roseum</name>
    <dbReference type="NCBI Taxonomy" id="2709311"/>
    <lineage>
        <taxon>Bacteria</taxon>
        <taxon>Pseudomonadati</taxon>
        <taxon>Balneolota</taxon>
        <taxon>Balneolia</taxon>
        <taxon>Balneolales</taxon>
        <taxon>Balneolaceae</taxon>
        <taxon>Halalkalibaculum</taxon>
    </lineage>
</organism>
<protein>
    <submittedName>
        <fullName evidence="2">Uncharacterized protein</fullName>
    </submittedName>
</protein>
<sequence>MSASNSKIKKLAGYIKKNPRDSFSKFALALEFMKEEQFNKARILFEDIEQDDAGYDGVYYHLGKLYEMYGRQEDALSTYKKGVKIAANNKHKRNVSELKEALAELEIEMQN</sequence>
<dbReference type="PROSITE" id="PS50005">
    <property type="entry name" value="TPR"/>
    <property type="match status" value="1"/>
</dbReference>